<protein>
    <submittedName>
        <fullName evidence="3">DUF1360 domain-containing protein</fullName>
    </submittedName>
</protein>
<reference evidence="3 4" key="1">
    <citation type="submission" date="2024-10" db="EMBL/GenBank/DDBJ databases">
        <title>The Natural Products Discovery Center: Release of the First 8490 Sequenced Strains for Exploring Actinobacteria Biosynthetic Diversity.</title>
        <authorList>
            <person name="Kalkreuter E."/>
            <person name="Kautsar S.A."/>
            <person name="Yang D."/>
            <person name="Bader C.D."/>
            <person name="Teijaro C.N."/>
            <person name="Fluegel L."/>
            <person name="Davis C.M."/>
            <person name="Simpson J.R."/>
            <person name="Lauterbach L."/>
            <person name="Steele A.D."/>
            <person name="Gui C."/>
            <person name="Meng S."/>
            <person name="Li G."/>
            <person name="Viehrig K."/>
            <person name="Ye F."/>
            <person name="Su P."/>
            <person name="Kiefer A.F."/>
            <person name="Nichols A."/>
            <person name="Cepeda A.J."/>
            <person name="Yan W."/>
            <person name="Fan B."/>
            <person name="Jiang Y."/>
            <person name="Adhikari A."/>
            <person name="Zheng C.-J."/>
            <person name="Schuster L."/>
            <person name="Cowan T.M."/>
            <person name="Smanski M.J."/>
            <person name="Chevrette M.G."/>
            <person name="De Carvalho L.P.S."/>
            <person name="Shen B."/>
        </authorList>
    </citation>
    <scope>NUCLEOTIDE SEQUENCE [LARGE SCALE GENOMIC DNA]</scope>
    <source>
        <strain evidence="3 4">NPDC007147</strain>
    </source>
</reference>
<dbReference type="InterPro" id="IPR010773">
    <property type="entry name" value="Mycophage_PG1_Gp7"/>
</dbReference>
<feature type="region of interest" description="Disordered" evidence="1">
    <location>
        <begin position="141"/>
        <end position="196"/>
    </location>
</feature>
<dbReference type="Pfam" id="PF07098">
    <property type="entry name" value="DUF1360"/>
    <property type="match status" value="1"/>
</dbReference>
<evidence type="ECO:0000313" key="3">
    <source>
        <dbReference type="EMBL" id="MFE9172084.1"/>
    </source>
</evidence>
<comment type="caution">
    <text evidence="3">The sequence shown here is derived from an EMBL/GenBank/DDBJ whole genome shotgun (WGS) entry which is preliminary data.</text>
</comment>
<name>A0ABW6KXI2_9ACTN</name>
<dbReference type="Proteomes" id="UP001601197">
    <property type="component" value="Unassembled WGS sequence"/>
</dbReference>
<accession>A0ABW6KXI2</accession>
<keyword evidence="4" id="KW-1185">Reference proteome</keyword>
<feature type="transmembrane region" description="Helical" evidence="2">
    <location>
        <begin position="16"/>
        <end position="37"/>
    </location>
</feature>
<dbReference type="RefSeq" id="WP_388349423.1">
    <property type="nucleotide sequence ID" value="NZ_JBIAFJ010000020.1"/>
</dbReference>
<evidence type="ECO:0000256" key="1">
    <source>
        <dbReference type="SAM" id="MobiDB-lite"/>
    </source>
</evidence>
<evidence type="ECO:0000256" key="2">
    <source>
        <dbReference type="SAM" id="Phobius"/>
    </source>
</evidence>
<evidence type="ECO:0000313" key="4">
    <source>
        <dbReference type="Proteomes" id="UP001601197"/>
    </source>
</evidence>
<sequence>MAAAERSYDEQGEAPLGGYAAPAAVFATGAVLFALTARRRGVRLPDRVPPWDVVLLGGATFKASRLLTKDKVTGFLRAPFTRRTDDIPAGEVREEPRGTGVRRAVGDLVSCPFCTSARVAGALTAGYTCAPRAARLVCAGLGASSSPTGSSTPGASRNGRRRAETCGPVRGPSCGRRRRSGGPVAPGRCGPAGAVR</sequence>
<proteinExistence type="predicted"/>
<dbReference type="EMBL" id="JBIAFJ010000020">
    <property type="protein sequence ID" value="MFE9172084.1"/>
    <property type="molecule type" value="Genomic_DNA"/>
</dbReference>
<keyword evidence="2" id="KW-1133">Transmembrane helix</keyword>
<keyword evidence="2" id="KW-0472">Membrane</keyword>
<feature type="compositionally biased region" description="Low complexity" evidence="1">
    <location>
        <begin position="143"/>
        <end position="156"/>
    </location>
</feature>
<organism evidence="3 4">
    <name type="scientific">Streptomyces kebangsaanensis</name>
    <dbReference type="NCBI Taxonomy" id="864058"/>
    <lineage>
        <taxon>Bacteria</taxon>
        <taxon>Bacillati</taxon>
        <taxon>Actinomycetota</taxon>
        <taxon>Actinomycetes</taxon>
        <taxon>Kitasatosporales</taxon>
        <taxon>Streptomycetaceae</taxon>
        <taxon>Streptomyces</taxon>
    </lineage>
</organism>
<keyword evidence="2" id="KW-0812">Transmembrane</keyword>
<gene>
    <name evidence="3" type="ORF">ACFYNZ_21820</name>
</gene>